<evidence type="ECO:0000256" key="1">
    <source>
        <dbReference type="SAM" id="MobiDB-lite"/>
    </source>
</evidence>
<proteinExistence type="predicted"/>
<dbReference type="AlphaFoldDB" id="Q0FYJ8"/>
<gene>
    <name evidence="2" type="ORF">FP2506_02110</name>
</gene>
<name>Q0FYJ8_9HYPH</name>
<keyword evidence="3" id="KW-1185">Reference proteome</keyword>
<sequence length="47" mass="5369">MADREVLHYTKIRQSNGDIALSGDPKGAVPSLRMKRVDRKRTEETEL</sequence>
<protein>
    <submittedName>
        <fullName evidence="2">Uncharacterized protein</fullName>
    </submittedName>
</protein>
<dbReference type="HOGENOM" id="CLU_3168420_0_0_5"/>
<reference evidence="2 3" key="1">
    <citation type="journal article" date="2010" name="J. Bacteriol.">
        <title>Genome sequence of Fulvimarina pelagi HTCC2506T, a Mn(II)-oxidizing alphaproteobacterium possessing an aerobic anoxygenic photosynthetic gene cluster and Xanthorhodopsin.</title>
        <authorList>
            <person name="Kang I."/>
            <person name="Oh H.M."/>
            <person name="Lim S.I."/>
            <person name="Ferriera S."/>
            <person name="Giovannoni S.J."/>
            <person name="Cho J.C."/>
        </authorList>
    </citation>
    <scope>NUCLEOTIDE SEQUENCE [LARGE SCALE GENOMIC DNA]</scope>
    <source>
        <strain evidence="2 3">HTCC2506</strain>
    </source>
</reference>
<organism evidence="2 3">
    <name type="scientific">Fulvimarina pelagi HTCC2506</name>
    <dbReference type="NCBI Taxonomy" id="314231"/>
    <lineage>
        <taxon>Bacteria</taxon>
        <taxon>Pseudomonadati</taxon>
        <taxon>Pseudomonadota</taxon>
        <taxon>Alphaproteobacteria</taxon>
        <taxon>Hyphomicrobiales</taxon>
        <taxon>Aurantimonadaceae</taxon>
        <taxon>Fulvimarina</taxon>
    </lineage>
</organism>
<evidence type="ECO:0000313" key="3">
    <source>
        <dbReference type="Proteomes" id="UP000004310"/>
    </source>
</evidence>
<dbReference type="EMBL" id="AATP01000010">
    <property type="protein sequence ID" value="EAU39997.1"/>
    <property type="molecule type" value="Genomic_DNA"/>
</dbReference>
<comment type="caution">
    <text evidence="2">The sequence shown here is derived from an EMBL/GenBank/DDBJ whole genome shotgun (WGS) entry which is preliminary data.</text>
</comment>
<evidence type="ECO:0000313" key="2">
    <source>
        <dbReference type="EMBL" id="EAU39997.1"/>
    </source>
</evidence>
<dbReference type="Proteomes" id="UP000004310">
    <property type="component" value="Unassembled WGS sequence"/>
</dbReference>
<feature type="region of interest" description="Disordered" evidence="1">
    <location>
        <begin position="14"/>
        <end position="47"/>
    </location>
</feature>
<accession>Q0FYJ8</accession>